<dbReference type="Pfam" id="PF04343">
    <property type="entry name" value="DUF488"/>
    <property type="match status" value="1"/>
</dbReference>
<name>A0A520S3G7_9GAMM</name>
<dbReference type="PIRSF" id="PIRSF024492">
    <property type="entry name" value="UCP024492"/>
    <property type="match status" value="1"/>
</dbReference>
<dbReference type="Proteomes" id="UP000320404">
    <property type="component" value="Unassembled WGS sequence"/>
</dbReference>
<dbReference type="AlphaFoldDB" id="A0A520S3G7"/>
<dbReference type="PANTHER" id="PTHR39337">
    <property type="entry name" value="BLR5642 PROTEIN"/>
    <property type="match status" value="1"/>
</dbReference>
<evidence type="ECO:0000313" key="2">
    <source>
        <dbReference type="Proteomes" id="UP000320404"/>
    </source>
</evidence>
<proteinExistence type="predicted"/>
<reference evidence="1 2" key="1">
    <citation type="submission" date="2019-02" db="EMBL/GenBank/DDBJ databases">
        <title>Prokaryotic population dynamics and viral predation in marine succession experiment using metagenomics: the confinement effect.</title>
        <authorList>
            <person name="Haro-Moreno J.M."/>
            <person name="Rodriguez-Valera F."/>
            <person name="Lopez-Perez M."/>
        </authorList>
    </citation>
    <scope>NUCLEOTIDE SEQUENCE [LARGE SCALE GENOMIC DNA]</scope>
    <source>
        <strain evidence="1">MED-G158</strain>
    </source>
</reference>
<organism evidence="1 2">
    <name type="scientific">OM182 bacterium</name>
    <dbReference type="NCBI Taxonomy" id="2510334"/>
    <lineage>
        <taxon>Bacteria</taxon>
        <taxon>Pseudomonadati</taxon>
        <taxon>Pseudomonadota</taxon>
        <taxon>Gammaproteobacteria</taxon>
        <taxon>OMG group</taxon>
        <taxon>OM182 clade</taxon>
    </lineage>
</organism>
<dbReference type="EMBL" id="SHAH01000021">
    <property type="protein sequence ID" value="RZO77017.1"/>
    <property type="molecule type" value="Genomic_DNA"/>
</dbReference>
<dbReference type="InterPro" id="IPR007438">
    <property type="entry name" value="DUF488"/>
</dbReference>
<gene>
    <name evidence="1" type="ORF">EVA69_02335</name>
</gene>
<comment type="caution">
    <text evidence="1">The sequence shown here is derived from an EMBL/GenBank/DDBJ whole genome shotgun (WGS) entry which is preliminary data.</text>
</comment>
<sequence>MSATLFSIGYATKPLTEFMVQLQSYEVNVVADVRSVPYSAAFHDYHRELLQRALKQQGISYVYLGKELGPRSTNPAHYDETGRVQYDRLQRADNFLHGIERLLTGLDKALNIALLCAEKDPAFCHRSLLIGHHLARANALPIQHIGFDGALESQAELEQRLVSLHDLEQDLFAAADDLAELAYKRQVQATSYRKSSDS</sequence>
<accession>A0A520S3G7</accession>
<dbReference type="PANTHER" id="PTHR39337:SF1">
    <property type="entry name" value="BLR5642 PROTEIN"/>
    <property type="match status" value="1"/>
</dbReference>
<dbReference type="InterPro" id="IPR014519">
    <property type="entry name" value="UCP024492"/>
</dbReference>
<protein>
    <submittedName>
        <fullName evidence="1">DUF488 domain-containing protein</fullName>
    </submittedName>
</protein>
<evidence type="ECO:0000313" key="1">
    <source>
        <dbReference type="EMBL" id="RZO77017.1"/>
    </source>
</evidence>